<dbReference type="STRING" id="1637975.AN957_09645"/>
<sequence length="125" mass="14546">MPKKVAAKDWRNREQADWTIATFQQYLKDAHEERYGIAYTTRSYGLEGRWLKTLIAEHGAEVVRKFIDACFAEYRPTPQYPGLNFAFMFTYQRGRVLPRVLAEQARKTKAQATAAPITEEEIGWL</sequence>
<name>A0A0Q3QLD7_9BACI</name>
<dbReference type="Proteomes" id="UP000050996">
    <property type="component" value="Unassembled WGS sequence"/>
</dbReference>
<accession>A0A0Q3QLD7</accession>
<dbReference type="AlphaFoldDB" id="A0A0Q3QLD7"/>
<dbReference type="PATRIC" id="fig|1637975.4.peg.1702"/>
<organism evidence="1 2">
    <name type="scientific">Cytobacillus solani</name>
    <dbReference type="NCBI Taxonomy" id="1637975"/>
    <lineage>
        <taxon>Bacteria</taxon>
        <taxon>Bacillati</taxon>
        <taxon>Bacillota</taxon>
        <taxon>Bacilli</taxon>
        <taxon>Bacillales</taxon>
        <taxon>Bacillaceae</taxon>
        <taxon>Cytobacillus</taxon>
    </lineage>
</organism>
<proteinExistence type="predicted"/>
<evidence type="ECO:0000313" key="2">
    <source>
        <dbReference type="Proteomes" id="UP000050996"/>
    </source>
</evidence>
<evidence type="ECO:0000313" key="1">
    <source>
        <dbReference type="EMBL" id="KQL18809.1"/>
    </source>
</evidence>
<keyword evidence="2" id="KW-1185">Reference proteome</keyword>
<protein>
    <submittedName>
        <fullName evidence="1">Uncharacterized protein</fullName>
    </submittedName>
</protein>
<dbReference type="EMBL" id="LJIX01000006">
    <property type="protein sequence ID" value="KQL18809.1"/>
    <property type="molecule type" value="Genomic_DNA"/>
</dbReference>
<gene>
    <name evidence="1" type="ORF">AN957_09645</name>
</gene>
<reference evidence="1 2" key="1">
    <citation type="submission" date="2015-09" db="EMBL/GenBank/DDBJ databases">
        <title>Genome sequencing project for genomic taxonomy and phylogenomics of Bacillus-like bacteria.</title>
        <authorList>
            <person name="Liu B."/>
            <person name="Wang J."/>
            <person name="Zhu Y."/>
            <person name="Liu G."/>
            <person name="Chen Q."/>
            <person name="Chen Z."/>
            <person name="Lan J."/>
            <person name="Che J."/>
            <person name="Ge C."/>
            <person name="Shi H."/>
            <person name="Pan Z."/>
            <person name="Liu X."/>
        </authorList>
    </citation>
    <scope>NUCLEOTIDE SEQUENCE [LARGE SCALE GENOMIC DNA]</scope>
    <source>
        <strain evidence="1 2">FJAT-18043</strain>
    </source>
</reference>
<comment type="caution">
    <text evidence="1">The sequence shown here is derived from an EMBL/GenBank/DDBJ whole genome shotgun (WGS) entry which is preliminary data.</text>
</comment>
<dbReference type="RefSeq" id="WP_056683717.1">
    <property type="nucleotide sequence ID" value="NZ_LJIX01000006.1"/>
</dbReference>